<organism evidence="2 3">
    <name type="scientific">Corynebacterium tuberculostearicum SK141</name>
    <dbReference type="NCBI Taxonomy" id="553206"/>
    <lineage>
        <taxon>Bacteria</taxon>
        <taxon>Bacillati</taxon>
        <taxon>Actinomycetota</taxon>
        <taxon>Actinomycetes</taxon>
        <taxon>Mycobacteriales</taxon>
        <taxon>Corynebacteriaceae</taxon>
        <taxon>Corynebacterium</taxon>
    </lineage>
</organism>
<keyword evidence="1" id="KW-0472">Membrane</keyword>
<name>C6R6Y9_9CORY</name>
<feature type="transmembrane region" description="Helical" evidence="1">
    <location>
        <begin position="20"/>
        <end position="46"/>
    </location>
</feature>
<gene>
    <name evidence="2" type="ORF">CORTU0001_1282</name>
</gene>
<evidence type="ECO:0000313" key="2">
    <source>
        <dbReference type="EMBL" id="EET78415.1"/>
    </source>
</evidence>
<accession>C6R6Y9</accession>
<comment type="caution">
    <text evidence="2">The sequence shown here is derived from an EMBL/GenBank/DDBJ whole genome shotgun (WGS) entry which is preliminary data.</text>
</comment>
<dbReference type="AlphaFoldDB" id="C6R6Y9"/>
<keyword evidence="1" id="KW-0812">Transmembrane</keyword>
<reference evidence="2 3" key="1">
    <citation type="submission" date="2009-06" db="EMBL/GenBank/DDBJ databases">
        <authorList>
            <person name="Dodson R."/>
            <person name="Sebastian Y."/>
            <person name="Madupu R."/>
            <person name="Durkin A.S."/>
            <person name="Torralba M."/>
            <person name="Methe B."/>
            <person name="Sutton G.G."/>
            <person name="Strausberg R.L."/>
            <person name="Nelson K.E."/>
        </authorList>
    </citation>
    <scope>NUCLEOTIDE SEQUENCE [LARGE SCALE GENOMIC DNA]</scope>
    <source>
        <strain evidence="2 3">SK141</strain>
    </source>
</reference>
<dbReference type="Proteomes" id="UP000004384">
    <property type="component" value="Unassembled WGS sequence"/>
</dbReference>
<evidence type="ECO:0000313" key="3">
    <source>
        <dbReference type="Proteomes" id="UP000004384"/>
    </source>
</evidence>
<protein>
    <submittedName>
        <fullName evidence="2">Uncharacterized protein</fullName>
    </submittedName>
</protein>
<keyword evidence="1" id="KW-1133">Transmembrane helix</keyword>
<evidence type="ECO:0000256" key="1">
    <source>
        <dbReference type="SAM" id="Phobius"/>
    </source>
</evidence>
<sequence>MDRQPLLSKLSSWGTDLHMGIMIGLPLQVTLLGITLAAFLILDVILIHTPRQKKLVNAIT</sequence>
<proteinExistence type="predicted"/>
<dbReference type="RefSeq" id="WP_005326783.1">
    <property type="nucleotide sequence ID" value="NZ_ACVP01000003.1"/>
</dbReference>
<dbReference type="EMBL" id="ACVP01000003">
    <property type="protein sequence ID" value="EET78415.1"/>
    <property type="molecule type" value="Genomic_DNA"/>
</dbReference>